<keyword evidence="2" id="KW-1185">Reference proteome</keyword>
<gene>
    <name evidence="1" type="ORF">HHI_17131</name>
</gene>
<dbReference type="Proteomes" id="UP000025061">
    <property type="component" value="Unassembled WGS sequence"/>
</dbReference>
<proteinExistence type="predicted"/>
<name>A0A059F7V0_9PROT</name>
<dbReference type="EMBL" id="ARYI01000023">
    <property type="protein sequence ID" value="KCZ86623.1"/>
    <property type="molecule type" value="Genomic_DNA"/>
</dbReference>
<organism evidence="1 2">
    <name type="scientific">Hyphomonas hirschiana VP5</name>
    <dbReference type="NCBI Taxonomy" id="1280951"/>
    <lineage>
        <taxon>Bacteria</taxon>
        <taxon>Pseudomonadati</taxon>
        <taxon>Pseudomonadota</taxon>
        <taxon>Alphaproteobacteria</taxon>
        <taxon>Hyphomonadales</taxon>
        <taxon>Hyphomonadaceae</taxon>
        <taxon>Hyphomonas</taxon>
    </lineage>
</organism>
<sequence length="34" mass="3673">MGPESTPEQSQQRLILPQLPPLTLKFGVISQPAA</sequence>
<comment type="caution">
    <text evidence="1">The sequence shown here is derived from an EMBL/GenBank/DDBJ whole genome shotgun (WGS) entry which is preliminary data.</text>
</comment>
<evidence type="ECO:0000313" key="2">
    <source>
        <dbReference type="Proteomes" id="UP000025061"/>
    </source>
</evidence>
<dbReference type="AlphaFoldDB" id="A0A059F7V0"/>
<protein>
    <submittedName>
        <fullName evidence="1">Uncharacterized protein</fullName>
    </submittedName>
</protein>
<reference evidence="1 2" key="1">
    <citation type="submission" date="2013-04" db="EMBL/GenBank/DDBJ databases">
        <title>Hyphomonas hirschiana VP5 Genome Sequencing.</title>
        <authorList>
            <person name="Lai Q."/>
            <person name="Shao Z."/>
        </authorList>
    </citation>
    <scope>NUCLEOTIDE SEQUENCE [LARGE SCALE GENOMIC DNA]</scope>
    <source>
        <strain evidence="1 2">VP5</strain>
    </source>
</reference>
<evidence type="ECO:0000313" key="1">
    <source>
        <dbReference type="EMBL" id="KCZ86623.1"/>
    </source>
</evidence>
<accession>A0A059F7V0</accession>